<dbReference type="OrthoDB" id="7467835at2759"/>
<dbReference type="AlphaFoldDB" id="A0A8S3YFW9"/>
<name>A0A8S3YFW9_PARAO</name>
<accession>A0A8S3YFW9</accession>
<dbReference type="Proteomes" id="UP000691718">
    <property type="component" value="Unassembled WGS sequence"/>
</dbReference>
<reference evidence="2" key="1">
    <citation type="submission" date="2021-04" db="EMBL/GenBank/DDBJ databases">
        <authorList>
            <person name="Tunstrom K."/>
        </authorList>
    </citation>
    <scope>NUCLEOTIDE SEQUENCE</scope>
</reference>
<evidence type="ECO:0000313" key="2">
    <source>
        <dbReference type="EMBL" id="CAG5059693.1"/>
    </source>
</evidence>
<keyword evidence="3" id="KW-1185">Reference proteome</keyword>
<protein>
    <submittedName>
        <fullName evidence="2">(apollo) hypothetical protein</fullName>
    </submittedName>
</protein>
<feature type="compositionally biased region" description="Acidic residues" evidence="1">
    <location>
        <begin position="46"/>
        <end position="55"/>
    </location>
</feature>
<organism evidence="2 3">
    <name type="scientific">Parnassius apollo</name>
    <name type="common">Apollo butterfly</name>
    <name type="synonym">Papilio apollo</name>
    <dbReference type="NCBI Taxonomy" id="110799"/>
    <lineage>
        <taxon>Eukaryota</taxon>
        <taxon>Metazoa</taxon>
        <taxon>Ecdysozoa</taxon>
        <taxon>Arthropoda</taxon>
        <taxon>Hexapoda</taxon>
        <taxon>Insecta</taxon>
        <taxon>Pterygota</taxon>
        <taxon>Neoptera</taxon>
        <taxon>Endopterygota</taxon>
        <taxon>Lepidoptera</taxon>
        <taxon>Glossata</taxon>
        <taxon>Ditrysia</taxon>
        <taxon>Papilionoidea</taxon>
        <taxon>Papilionidae</taxon>
        <taxon>Parnassiinae</taxon>
        <taxon>Parnassini</taxon>
        <taxon>Parnassius</taxon>
        <taxon>Parnassius</taxon>
    </lineage>
</organism>
<proteinExistence type="predicted"/>
<evidence type="ECO:0000256" key="1">
    <source>
        <dbReference type="SAM" id="MobiDB-lite"/>
    </source>
</evidence>
<evidence type="ECO:0000313" key="3">
    <source>
        <dbReference type="Proteomes" id="UP000691718"/>
    </source>
</evidence>
<feature type="compositionally biased region" description="Polar residues" evidence="1">
    <location>
        <begin position="77"/>
        <end position="89"/>
    </location>
</feature>
<gene>
    <name evidence="2" type="ORF">PAPOLLO_LOCUS28089</name>
</gene>
<dbReference type="EMBL" id="CAJQZP010001706">
    <property type="protein sequence ID" value="CAG5059693.1"/>
    <property type="molecule type" value="Genomic_DNA"/>
</dbReference>
<comment type="caution">
    <text evidence="2">The sequence shown here is derived from an EMBL/GenBank/DDBJ whole genome shotgun (WGS) entry which is preliminary data.</text>
</comment>
<feature type="region of interest" description="Disordered" evidence="1">
    <location>
        <begin position="39"/>
        <end position="111"/>
    </location>
</feature>
<sequence>MSSSKRRISTNEQCLSKRSRRSINLLDKNSEALIDELIAEDSSGSEIDDIGDDFIPEVSDHETETDTDLSDTEASTQQPLIQIENSRSPSSEDESVPLSRLSSFRGKNRYK</sequence>